<sequence>MSYIDSCKGCSASVKIASEDIKAMVLSIINSGNFNIVPEGIYSKRLQKCGSCKYLEYNTTCTQCGCIVQIRALQHDKDCPYPKNSMWK</sequence>
<evidence type="ECO:0000313" key="1">
    <source>
        <dbReference type="EMBL" id="AJG97420.1"/>
    </source>
</evidence>
<evidence type="ECO:0000313" key="2">
    <source>
        <dbReference type="Proteomes" id="UP000031866"/>
    </source>
</evidence>
<dbReference type="InterPro" id="IPR046169">
    <property type="entry name" value="DUF6171"/>
</dbReference>
<dbReference type="OrthoDB" id="7061841at2"/>
<dbReference type="STRING" id="1520.LF65_00793"/>
<dbReference type="KEGG" id="cbei:LF65_00793"/>
<dbReference type="RefSeq" id="WP_041894235.1">
    <property type="nucleotide sequence ID" value="NZ_CP010086.2"/>
</dbReference>
<reference evidence="2" key="1">
    <citation type="submission" date="2014-12" db="EMBL/GenBank/DDBJ databases">
        <title>Genome sequence of Clostridium beijerinckii strain 59B.</title>
        <authorList>
            <person name="Little G.T."/>
            <person name="Minton N.P."/>
        </authorList>
    </citation>
    <scope>NUCLEOTIDE SEQUENCE [LARGE SCALE GENOMIC DNA]</scope>
    <source>
        <strain evidence="2">59B</strain>
    </source>
</reference>
<dbReference type="Pfam" id="PF19668">
    <property type="entry name" value="DUF6171"/>
    <property type="match status" value="1"/>
</dbReference>
<name>A0A0B5Q8Y7_CLOBE</name>
<proteinExistence type="predicted"/>
<accession>A0A0B5Q8Y7</accession>
<dbReference type="Proteomes" id="UP000031866">
    <property type="component" value="Chromosome"/>
</dbReference>
<protein>
    <submittedName>
        <fullName evidence="1">Uncharacterized protein</fullName>
    </submittedName>
</protein>
<dbReference type="AlphaFoldDB" id="A0A0B5Q8Y7"/>
<dbReference type="EMBL" id="CP010086">
    <property type="protein sequence ID" value="AJG97420.1"/>
    <property type="molecule type" value="Genomic_DNA"/>
</dbReference>
<organism evidence="1 2">
    <name type="scientific">Clostridium beijerinckii</name>
    <name type="common">Clostridium MP</name>
    <dbReference type="NCBI Taxonomy" id="1520"/>
    <lineage>
        <taxon>Bacteria</taxon>
        <taxon>Bacillati</taxon>
        <taxon>Bacillota</taxon>
        <taxon>Clostridia</taxon>
        <taxon>Eubacteriales</taxon>
        <taxon>Clostridiaceae</taxon>
        <taxon>Clostridium</taxon>
    </lineage>
</organism>
<gene>
    <name evidence="1" type="ORF">LF65_00793</name>
</gene>